<evidence type="ECO:0000313" key="3">
    <source>
        <dbReference type="Proteomes" id="UP000178419"/>
    </source>
</evidence>
<dbReference type="PANTHER" id="PTHR43630:SF2">
    <property type="entry name" value="GLYCOSYLTRANSFERASE"/>
    <property type="match status" value="1"/>
</dbReference>
<proteinExistence type="predicted"/>
<dbReference type="EMBL" id="MGGE01000008">
    <property type="protein sequence ID" value="OGM21739.1"/>
    <property type="molecule type" value="Genomic_DNA"/>
</dbReference>
<reference evidence="2 3" key="1">
    <citation type="journal article" date="2016" name="Nat. Commun.">
        <title>Thousands of microbial genomes shed light on interconnected biogeochemical processes in an aquifer system.</title>
        <authorList>
            <person name="Anantharaman K."/>
            <person name="Brown C.T."/>
            <person name="Hug L.A."/>
            <person name="Sharon I."/>
            <person name="Castelle C.J."/>
            <person name="Probst A.J."/>
            <person name="Thomas B.C."/>
            <person name="Singh A."/>
            <person name="Wilkins M.J."/>
            <person name="Karaoz U."/>
            <person name="Brodie E.L."/>
            <person name="Williams K.H."/>
            <person name="Hubbard S.S."/>
            <person name="Banfield J.F."/>
        </authorList>
    </citation>
    <scope>NUCLEOTIDE SEQUENCE [LARGE SCALE GENOMIC DNA]</scope>
</reference>
<dbReference type="InterPro" id="IPR029044">
    <property type="entry name" value="Nucleotide-diphossugar_trans"/>
</dbReference>
<dbReference type="Gene3D" id="3.90.550.10">
    <property type="entry name" value="Spore Coat Polysaccharide Biosynthesis Protein SpsA, Chain A"/>
    <property type="match status" value="1"/>
</dbReference>
<evidence type="ECO:0000259" key="1">
    <source>
        <dbReference type="Pfam" id="PF00535"/>
    </source>
</evidence>
<feature type="domain" description="Glycosyltransferase 2-like" evidence="1">
    <location>
        <begin position="13"/>
        <end position="128"/>
    </location>
</feature>
<dbReference type="InterPro" id="IPR001173">
    <property type="entry name" value="Glyco_trans_2-like"/>
</dbReference>
<accession>A0A1F7Y4A0</accession>
<organism evidence="2 3">
    <name type="scientific">Candidatus Woesebacteria bacterium RIFCSPHIGHO2_01_FULL_38_9</name>
    <dbReference type="NCBI Taxonomy" id="1802492"/>
    <lineage>
        <taxon>Bacteria</taxon>
        <taxon>Candidatus Woeseibacteriota</taxon>
    </lineage>
</organism>
<sequence length="261" mass="30593">MNTNTKDARVRLSVVIIAKNEEENIIDCIKSVIWVDEIVLIDTGSTDNTLEIVKNFKIKAIRYKGKGSFSEWRDHGRKEANGEWIFYLDADERVTPLLRRELLLVITQNKFAAYARPRRNFIFNKEFKFSGQYPDYNIRLFKSSGLIGWKGYLHEEPIFKGDLGYLKNPVVHLKHNNLSEMVEKTNDWSEIEAKLMYEAGHPPMNISRFISAILREFSVRMVRQKAFLDGAEGVMYAMYQVYSRFISYAKLWEKQLKENKS</sequence>
<dbReference type="Pfam" id="PF00535">
    <property type="entry name" value="Glycos_transf_2"/>
    <property type="match status" value="1"/>
</dbReference>
<evidence type="ECO:0000313" key="2">
    <source>
        <dbReference type="EMBL" id="OGM21739.1"/>
    </source>
</evidence>
<gene>
    <name evidence="2" type="ORF">A2714_05575</name>
</gene>
<dbReference type="AlphaFoldDB" id="A0A1F7Y4A0"/>
<dbReference type="SUPFAM" id="SSF53448">
    <property type="entry name" value="Nucleotide-diphospho-sugar transferases"/>
    <property type="match status" value="1"/>
</dbReference>
<comment type="caution">
    <text evidence="2">The sequence shown here is derived from an EMBL/GenBank/DDBJ whole genome shotgun (WGS) entry which is preliminary data.</text>
</comment>
<name>A0A1F7Y4A0_9BACT</name>
<dbReference type="PANTHER" id="PTHR43630">
    <property type="entry name" value="POLY-BETA-1,6-N-ACETYL-D-GLUCOSAMINE SYNTHASE"/>
    <property type="match status" value="1"/>
</dbReference>
<dbReference type="CDD" id="cd02511">
    <property type="entry name" value="Beta4Glucosyltransferase"/>
    <property type="match status" value="1"/>
</dbReference>
<protein>
    <recommendedName>
        <fullName evidence="1">Glycosyltransferase 2-like domain-containing protein</fullName>
    </recommendedName>
</protein>
<dbReference type="Proteomes" id="UP000178419">
    <property type="component" value="Unassembled WGS sequence"/>
</dbReference>